<keyword evidence="1" id="KW-0472">Membrane</keyword>
<dbReference type="SMART" id="SM00829">
    <property type="entry name" value="PKS_ER"/>
    <property type="match status" value="1"/>
</dbReference>
<keyword evidence="4" id="KW-1185">Reference proteome</keyword>
<feature type="transmembrane region" description="Helical" evidence="1">
    <location>
        <begin position="154"/>
        <end position="174"/>
    </location>
</feature>
<dbReference type="Gene3D" id="3.90.180.10">
    <property type="entry name" value="Medium-chain alcohol dehydrogenases, catalytic domain"/>
    <property type="match status" value="1"/>
</dbReference>
<feature type="domain" description="Enoyl reductase (ER)" evidence="2">
    <location>
        <begin position="19"/>
        <end position="327"/>
    </location>
</feature>
<dbReference type="EC" id="1.3.1.95" evidence="3"/>
<dbReference type="GO" id="GO:0043958">
    <property type="term" value="F:acryloyl-CoA reductase (NADH) activity"/>
    <property type="evidence" value="ECO:0007669"/>
    <property type="project" value="UniProtKB-EC"/>
</dbReference>
<dbReference type="Pfam" id="PF08240">
    <property type="entry name" value="ADH_N"/>
    <property type="match status" value="1"/>
</dbReference>
<evidence type="ECO:0000256" key="1">
    <source>
        <dbReference type="SAM" id="Phobius"/>
    </source>
</evidence>
<dbReference type="InterPro" id="IPR013149">
    <property type="entry name" value="ADH-like_C"/>
</dbReference>
<dbReference type="SUPFAM" id="SSF51735">
    <property type="entry name" value="NAD(P)-binding Rossmann-fold domains"/>
    <property type="match status" value="1"/>
</dbReference>
<name>A0ABV7QVY3_9PSEU</name>
<dbReference type="Proteomes" id="UP001595764">
    <property type="component" value="Unassembled WGS sequence"/>
</dbReference>
<proteinExistence type="predicted"/>
<dbReference type="InterPro" id="IPR014188">
    <property type="entry name" value="Acrylyl-CoA_reductase_AcuI"/>
</dbReference>
<dbReference type="InterPro" id="IPR036291">
    <property type="entry name" value="NAD(P)-bd_dom_sf"/>
</dbReference>
<dbReference type="InterPro" id="IPR051397">
    <property type="entry name" value="Zn-ADH-like_protein"/>
</dbReference>
<sequence length="332" mass="33691">MDQEMTAFRGWIARDTTGATLDRLDPAMLDDLDTAVRVRYSSINYKDALALHGRPGVIRRHPLIAGIDLTGEVLASRHPRWRPGDLVTLNGAGLGEDLHGGLAGLAAVNGDDLVRVPSELGSLRAAAVGTAGFTAALSLLALERHGLAPETGPILVTGAGGGVGSIAVALLAAARYEVIAATGRPSELSGQLTALGAAQVVDRAELTSSGKPLGKQRWAGVVDAVGGPVLAGALAGLQHSGVATTCGLAGGAEYPGNVLPFILRGVSLLGIDSVRTPRLRRVAAWQRLAPLLDPALLDSVTRVVPLAAAKDAAASLLAGAGTGRIVVDVASA</sequence>
<dbReference type="PANTHER" id="PTHR43677:SF1">
    <property type="entry name" value="ACRYLYL-COA REDUCTASE ACUI-RELATED"/>
    <property type="match status" value="1"/>
</dbReference>
<dbReference type="EMBL" id="JBHRWI010000061">
    <property type="protein sequence ID" value="MFC3516234.1"/>
    <property type="molecule type" value="Genomic_DNA"/>
</dbReference>
<gene>
    <name evidence="3" type="ORF">ACFORO_39135</name>
</gene>
<dbReference type="InterPro" id="IPR020843">
    <property type="entry name" value="ER"/>
</dbReference>
<keyword evidence="1" id="KW-0812">Transmembrane</keyword>
<dbReference type="Pfam" id="PF00107">
    <property type="entry name" value="ADH_zinc_N"/>
    <property type="match status" value="1"/>
</dbReference>
<dbReference type="InterPro" id="IPR013154">
    <property type="entry name" value="ADH-like_N"/>
</dbReference>
<protein>
    <submittedName>
        <fullName evidence="3">Acryloyl-CoA reductase</fullName>
        <ecNumber evidence="3">1.3.1.95</ecNumber>
    </submittedName>
</protein>
<dbReference type="RefSeq" id="WP_377871527.1">
    <property type="nucleotide sequence ID" value="NZ_JBHMAY010000030.1"/>
</dbReference>
<comment type="caution">
    <text evidence="3">The sequence shown here is derived from an EMBL/GenBank/DDBJ whole genome shotgun (WGS) entry which is preliminary data.</text>
</comment>
<dbReference type="Gene3D" id="3.40.50.720">
    <property type="entry name" value="NAD(P)-binding Rossmann-like Domain"/>
    <property type="match status" value="1"/>
</dbReference>
<reference evidence="4" key="1">
    <citation type="journal article" date="2019" name="Int. J. Syst. Evol. Microbiol.">
        <title>The Global Catalogue of Microorganisms (GCM) 10K type strain sequencing project: providing services to taxonomists for standard genome sequencing and annotation.</title>
        <authorList>
            <consortium name="The Broad Institute Genomics Platform"/>
            <consortium name="The Broad Institute Genome Sequencing Center for Infectious Disease"/>
            <person name="Wu L."/>
            <person name="Ma J."/>
        </authorList>
    </citation>
    <scope>NUCLEOTIDE SEQUENCE [LARGE SCALE GENOMIC DNA]</scope>
    <source>
        <strain evidence="4">CGMCC 4.7682</strain>
    </source>
</reference>
<evidence type="ECO:0000313" key="4">
    <source>
        <dbReference type="Proteomes" id="UP001595764"/>
    </source>
</evidence>
<keyword evidence="3" id="KW-0560">Oxidoreductase</keyword>
<dbReference type="InterPro" id="IPR011032">
    <property type="entry name" value="GroES-like_sf"/>
</dbReference>
<dbReference type="NCBIfam" id="TIGR02823">
    <property type="entry name" value="oxido_YhdH"/>
    <property type="match status" value="1"/>
</dbReference>
<keyword evidence="1" id="KW-1133">Transmembrane helix</keyword>
<feature type="transmembrane region" description="Helical" evidence="1">
    <location>
        <begin position="123"/>
        <end position="142"/>
    </location>
</feature>
<dbReference type="PANTHER" id="PTHR43677">
    <property type="entry name" value="SHORT-CHAIN DEHYDROGENASE/REDUCTASE"/>
    <property type="match status" value="1"/>
</dbReference>
<accession>A0ABV7QVY3</accession>
<evidence type="ECO:0000259" key="2">
    <source>
        <dbReference type="SMART" id="SM00829"/>
    </source>
</evidence>
<organism evidence="3 4">
    <name type="scientific">Amycolatopsis halotolerans</name>
    <dbReference type="NCBI Taxonomy" id="330083"/>
    <lineage>
        <taxon>Bacteria</taxon>
        <taxon>Bacillati</taxon>
        <taxon>Actinomycetota</taxon>
        <taxon>Actinomycetes</taxon>
        <taxon>Pseudonocardiales</taxon>
        <taxon>Pseudonocardiaceae</taxon>
        <taxon>Amycolatopsis</taxon>
    </lineage>
</organism>
<dbReference type="SUPFAM" id="SSF50129">
    <property type="entry name" value="GroES-like"/>
    <property type="match status" value="1"/>
</dbReference>
<evidence type="ECO:0000313" key="3">
    <source>
        <dbReference type="EMBL" id="MFC3516234.1"/>
    </source>
</evidence>